<dbReference type="EMBL" id="BBTG02000082">
    <property type="protein sequence ID" value="GAO19064.1"/>
    <property type="molecule type" value="Genomic_DNA"/>
</dbReference>
<name>A0A1B5L6E8_USTVR</name>
<gene>
    <name evidence="2" type="ORF">UVI_02063140</name>
</gene>
<proteinExistence type="predicted"/>
<dbReference type="InterPro" id="IPR002110">
    <property type="entry name" value="Ankyrin_rpt"/>
</dbReference>
<evidence type="ECO:0000256" key="1">
    <source>
        <dbReference type="PROSITE-ProRule" id="PRU00023"/>
    </source>
</evidence>
<dbReference type="PROSITE" id="PS50297">
    <property type="entry name" value="ANK_REP_REGION"/>
    <property type="match status" value="2"/>
</dbReference>
<evidence type="ECO:0000313" key="3">
    <source>
        <dbReference type="Proteomes" id="UP000054053"/>
    </source>
</evidence>
<dbReference type="InterPro" id="IPR036770">
    <property type="entry name" value="Ankyrin_rpt-contain_sf"/>
</dbReference>
<accession>A0A1B5L6E8</accession>
<dbReference type="SMART" id="SM00248">
    <property type="entry name" value="ANK"/>
    <property type="match status" value="6"/>
</dbReference>
<organism evidence="2 3">
    <name type="scientific">Ustilaginoidea virens</name>
    <name type="common">Rice false smut fungus</name>
    <name type="synonym">Villosiclava virens</name>
    <dbReference type="NCBI Taxonomy" id="1159556"/>
    <lineage>
        <taxon>Eukaryota</taxon>
        <taxon>Fungi</taxon>
        <taxon>Dikarya</taxon>
        <taxon>Ascomycota</taxon>
        <taxon>Pezizomycotina</taxon>
        <taxon>Sordariomycetes</taxon>
        <taxon>Hypocreomycetidae</taxon>
        <taxon>Hypocreales</taxon>
        <taxon>Clavicipitaceae</taxon>
        <taxon>Ustilaginoidea</taxon>
    </lineage>
</organism>
<reference evidence="3" key="1">
    <citation type="journal article" date="2016" name="Genome Announc.">
        <title>Genome sequence of Ustilaginoidea virens IPU010, a rice pathogenic fungus causing false smut.</title>
        <authorList>
            <person name="Kumagai T."/>
            <person name="Ishii T."/>
            <person name="Terai G."/>
            <person name="Umemura M."/>
            <person name="Machida M."/>
            <person name="Asai K."/>
        </authorList>
    </citation>
    <scope>NUCLEOTIDE SEQUENCE [LARGE SCALE GENOMIC DNA]</scope>
    <source>
        <strain evidence="3">IPU010</strain>
    </source>
</reference>
<feature type="repeat" description="ANK" evidence="1">
    <location>
        <begin position="314"/>
        <end position="346"/>
    </location>
</feature>
<dbReference type="InterPro" id="IPR051616">
    <property type="entry name" value="Cul2-RING_E3_ligase_SR"/>
</dbReference>
<dbReference type="Pfam" id="PF12796">
    <property type="entry name" value="Ank_2"/>
    <property type="match status" value="2"/>
</dbReference>
<dbReference type="Gene3D" id="1.25.40.20">
    <property type="entry name" value="Ankyrin repeat-containing domain"/>
    <property type="match status" value="1"/>
</dbReference>
<protein>
    <submittedName>
        <fullName evidence="2">Uncharacterized protein</fullName>
    </submittedName>
</protein>
<dbReference type="PANTHER" id="PTHR46224">
    <property type="entry name" value="ANKYRIN REPEAT FAMILY PROTEIN"/>
    <property type="match status" value="1"/>
</dbReference>
<dbReference type="SUPFAM" id="SSF48403">
    <property type="entry name" value="Ankyrin repeat"/>
    <property type="match status" value="1"/>
</dbReference>
<dbReference type="Proteomes" id="UP000054053">
    <property type="component" value="Unassembled WGS sequence"/>
</dbReference>
<evidence type="ECO:0000313" key="2">
    <source>
        <dbReference type="EMBL" id="GAO19064.1"/>
    </source>
</evidence>
<dbReference type="PROSITE" id="PS50088">
    <property type="entry name" value="ANK_REPEAT"/>
    <property type="match status" value="2"/>
</dbReference>
<dbReference type="AlphaFoldDB" id="A0A1B5L6E8"/>
<keyword evidence="1" id="KW-0040">ANK repeat</keyword>
<sequence length="675" mass="74092">MATLTGVDERIARVEQILQEQSRRLQMNQYSQVKFAYGTRAGSRGQLAKSSTFSINPQEVDLGVRVTPYSSNLCRGIRHCSCHARKSSSSPAILGNFLGRLFVGFAGLPVLNQKCDTHACKGAQSRKVSTSMEYWFPASFWSSIVRVDISYHHDLGPSLRLRTLRRTPDTAQCVNYALGGNIDGLKFLFTQGLASPRDTSPTSGYFLLQWALYGTQYETCRFLIQAGSDADYKPLAAFDNSPRIKACHFLLEGNLSEPAKDALRTITKGGEYLDDFIDESHFTQTHRIVLGLSSRDLEQELLAHPHQVNAQDTMGRTAVAWAAARGDSRAIVTLLRHGADPNIIDSQLSGPLSNAAAQGHTACARLLLDAGASPDPPLPSGISKGGPLNGAARRSDDAILVKALLDFGAEVDQAGVDGKTALFHAAQNNDAALAMLLLEYGAEVNTATITGDTPLTTAITHNSHHVLRLFLERWLDYSVCPRLTGPHLLSITARYADLQTIDILAGTDHFRLEYDERYLTGDFSKVIRERPDATGKLASAFEKLLSILNHAAHLAQDAESLLEAGHGFCLSSRSSTWGATTETQRESDRESDDQFHDTQFYDALHQPEDESQEVVNKRRENVAAMSRTICFYFLKAFILVPETREFRDGYHFAATAQVSAIQTTAAVCCSFLLGQ</sequence>
<comment type="caution">
    <text evidence="2">The sequence shown here is derived from an EMBL/GenBank/DDBJ whole genome shotgun (WGS) entry which is preliminary data.</text>
</comment>
<dbReference type="PANTHER" id="PTHR46224:SF64">
    <property type="entry name" value="IQ MOTIF AND ANKYRIN REPEAT DOMAIN-CONTAINING PROTEIN 1"/>
    <property type="match status" value="1"/>
</dbReference>
<feature type="repeat" description="ANK" evidence="1">
    <location>
        <begin position="417"/>
        <end position="449"/>
    </location>
</feature>